<proteinExistence type="predicted"/>
<dbReference type="InterPro" id="IPR015034">
    <property type="entry name" value="Bles03"/>
</dbReference>
<dbReference type="InterPro" id="IPR023398">
    <property type="entry name" value="TIF_eIF4e-like"/>
</dbReference>
<feature type="non-terminal residue" evidence="1">
    <location>
        <position position="1"/>
    </location>
</feature>
<comment type="caution">
    <text evidence="1">The sequence shown here is derived from an EMBL/GenBank/DDBJ whole genome shotgun (WGS) entry which is preliminary data.</text>
</comment>
<protein>
    <submittedName>
        <fullName evidence="1">Uncharacterized protein</fullName>
    </submittedName>
</protein>
<keyword evidence="2" id="KW-1185">Reference proteome</keyword>
<sequence length="174" mass="20295">VTILNSPKSNSTCKNMDNILLPSQYKDKEYIYMPSDPDDFEEATYRQGGKWMLYTEDFNHDSHWKSLLPLYHEGFILGLKASAAKPTQLQMESNSQYKIIICYTEDSDDLEYVRKVANAIRSATKHGEIIYYKTNAASKDGLYLHEGKRAVSKYMHSIKGQLFIRDQYQRWKMV</sequence>
<evidence type="ECO:0000313" key="2">
    <source>
        <dbReference type="Proteomes" id="UP001054837"/>
    </source>
</evidence>
<dbReference type="SUPFAM" id="SSF55418">
    <property type="entry name" value="eIF4e-like"/>
    <property type="match status" value="1"/>
</dbReference>
<gene>
    <name evidence="1" type="primary">AVEN_183043_1</name>
    <name evidence="1" type="ORF">CDAR_247071</name>
</gene>
<accession>A0AAV4SCS9</accession>
<dbReference type="EMBL" id="BPLQ01007582">
    <property type="protein sequence ID" value="GIY30991.1"/>
    <property type="molecule type" value="Genomic_DNA"/>
</dbReference>
<organism evidence="1 2">
    <name type="scientific">Caerostris darwini</name>
    <dbReference type="NCBI Taxonomy" id="1538125"/>
    <lineage>
        <taxon>Eukaryota</taxon>
        <taxon>Metazoa</taxon>
        <taxon>Ecdysozoa</taxon>
        <taxon>Arthropoda</taxon>
        <taxon>Chelicerata</taxon>
        <taxon>Arachnida</taxon>
        <taxon>Araneae</taxon>
        <taxon>Araneomorphae</taxon>
        <taxon>Entelegynae</taxon>
        <taxon>Araneoidea</taxon>
        <taxon>Araneidae</taxon>
        <taxon>Caerostris</taxon>
    </lineage>
</organism>
<name>A0AAV4SCS9_9ARAC</name>
<evidence type="ECO:0000313" key="1">
    <source>
        <dbReference type="EMBL" id="GIY30991.1"/>
    </source>
</evidence>
<dbReference type="Proteomes" id="UP001054837">
    <property type="component" value="Unassembled WGS sequence"/>
</dbReference>
<dbReference type="AlphaFoldDB" id="A0AAV4SCS9"/>
<dbReference type="Pfam" id="PF08939">
    <property type="entry name" value="Bles03"/>
    <property type="match status" value="1"/>
</dbReference>
<reference evidence="1 2" key="1">
    <citation type="submission" date="2021-06" db="EMBL/GenBank/DDBJ databases">
        <title>Caerostris darwini draft genome.</title>
        <authorList>
            <person name="Kono N."/>
            <person name="Arakawa K."/>
        </authorList>
    </citation>
    <scope>NUCLEOTIDE SEQUENCE [LARGE SCALE GENOMIC DNA]</scope>
</reference>
<dbReference type="Gene3D" id="3.30.760.10">
    <property type="entry name" value="RNA Cap, Translation Initiation Factor Eif4e"/>
    <property type="match status" value="1"/>
</dbReference>